<dbReference type="Gene3D" id="3.40.50.1010">
    <property type="entry name" value="5'-nuclease"/>
    <property type="match status" value="1"/>
</dbReference>
<dbReference type="InterPro" id="IPR002716">
    <property type="entry name" value="PIN_dom"/>
</dbReference>
<sequence>MAKKLVLVDTSILIDFFRKSDKANSRLLKLVKDDFIFCISAITEFEIHIGTNLGQADYWEDFLFRTKVLAFDKEVAREAADISKSLKRQSKLIGMADIFIAATAMHYGLPLATLNVKHFERIDELQILS</sequence>
<dbReference type="GO" id="GO:0090729">
    <property type="term" value="F:toxin activity"/>
    <property type="evidence" value="ECO:0007669"/>
    <property type="project" value="UniProtKB-KW"/>
</dbReference>
<protein>
    <recommendedName>
        <fullName evidence="8">Ribonuclease VapC</fullName>
        <shortName evidence="8">RNase VapC</shortName>
        <ecNumber evidence="8">3.1.-.-</ecNumber>
    </recommendedName>
    <alternativeName>
        <fullName evidence="8">Toxin VapC</fullName>
    </alternativeName>
</protein>
<dbReference type="GO" id="GO:0004540">
    <property type="term" value="F:RNA nuclease activity"/>
    <property type="evidence" value="ECO:0007669"/>
    <property type="project" value="InterPro"/>
</dbReference>
<dbReference type="AlphaFoldDB" id="A0A1G7RTW1"/>
<evidence type="ECO:0000256" key="3">
    <source>
        <dbReference type="ARBA" id="ARBA00022722"/>
    </source>
</evidence>
<evidence type="ECO:0000256" key="4">
    <source>
        <dbReference type="ARBA" id="ARBA00022723"/>
    </source>
</evidence>
<evidence type="ECO:0000313" key="11">
    <source>
        <dbReference type="Proteomes" id="UP000198748"/>
    </source>
</evidence>
<dbReference type="RefSeq" id="WP_090155420.1">
    <property type="nucleotide sequence ID" value="NZ_FNAN01000015.1"/>
</dbReference>
<keyword evidence="5 8" id="KW-0378">Hydrolase</keyword>
<feature type="domain" description="PIN" evidence="9">
    <location>
        <begin position="6"/>
        <end position="124"/>
    </location>
</feature>
<keyword evidence="11" id="KW-1185">Reference proteome</keyword>
<evidence type="ECO:0000256" key="7">
    <source>
        <dbReference type="ARBA" id="ARBA00038093"/>
    </source>
</evidence>
<evidence type="ECO:0000256" key="6">
    <source>
        <dbReference type="ARBA" id="ARBA00022842"/>
    </source>
</evidence>
<dbReference type="InterPro" id="IPR050556">
    <property type="entry name" value="Type_II_TA_system_RNase"/>
</dbReference>
<evidence type="ECO:0000256" key="8">
    <source>
        <dbReference type="HAMAP-Rule" id="MF_00265"/>
    </source>
</evidence>
<dbReference type="GO" id="GO:0000287">
    <property type="term" value="F:magnesium ion binding"/>
    <property type="evidence" value="ECO:0007669"/>
    <property type="project" value="UniProtKB-UniRule"/>
</dbReference>
<dbReference type="HAMAP" id="MF_00265">
    <property type="entry name" value="VapC_Nob1"/>
    <property type="match status" value="1"/>
</dbReference>
<dbReference type="EMBL" id="FNAN01000015">
    <property type="protein sequence ID" value="SDG14223.1"/>
    <property type="molecule type" value="Genomic_DNA"/>
</dbReference>
<name>A0A1G7RTW1_9BACT</name>
<dbReference type="CDD" id="cd09881">
    <property type="entry name" value="PIN_VapC4-5_FitB-like"/>
    <property type="match status" value="1"/>
</dbReference>
<dbReference type="GO" id="GO:0016787">
    <property type="term" value="F:hydrolase activity"/>
    <property type="evidence" value="ECO:0007669"/>
    <property type="project" value="UniProtKB-KW"/>
</dbReference>
<dbReference type="OrthoDB" id="9804823at2"/>
<accession>A0A1G7RTW1</accession>
<reference evidence="11" key="1">
    <citation type="submission" date="2016-10" db="EMBL/GenBank/DDBJ databases">
        <authorList>
            <person name="Varghese N."/>
            <person name="Submissions S."/>
        </authorList>
    </citation>
    <scope>NUCLEOTIDE SEQUENCE [LARGE SCALE GENOMIC DNA]</scope>
    <source>
        <strain evidence="11">DSM 25329</strain>
    </source>
</reference>
<dbReference type="PANTHER" id="PTHR33653">
    <property type="entry name" value="RIBONUCLEASE VAPC2"/>
    <property type="match status" value="1"/>
</dbReference>
<feature type="binding site" evidence="8">
    <location>
        <position position="97"/>
    </location>
    <ligand>
        <name>Mg(2+)</name>
        <dbReference type="ChEBI" id="CHEBI:18420"/>
    </ligand>
</feature>
<dbReference type="Proteomes" id="UP000198748">
    <property type="component" value="Unassembled WGS sequence"/>
</dbReference>
<dbReference type="InterPro" id="IPR022907">
    <property type="entry name" value="VapC_family"/>
</dbReference>
<keyword evidence="8" id="KW-0800">Toxin</keyword>
<dbReference type="EC" id="3.1.-.-" evidence="8"/>
<feature type="binding site" evidence="8">
    <location>
        <position position="9"/>
    </location>
    <ligand>
        <name>Mg(2+)</name>
        <dbReference type="ChEBI" id="CHEBI:18420"/>
    </ligand>
</feature>
<comment type="function">
    <text evidence="8">Toxic component of a toxin-antitoxin (TA) system. An RNase.</text>
</comment>
<dbReference type="STRING" id="659014.SAMN04487996_115163"/>
<dbReference type="Pfam" id="PF01850">
    <property type="entry name" value="PIN"/>
    <property type="match status" value="1"/>
</dbReference>
<gene>
    <name evidence="8" type="primary">vapC</name>
    <name evidence="10" type="ORF">SAMN04487996_115163</name>
</gene>
<comment type="similarity">
    <text evidence="7 8">Belongs to the PINc/VapC protein family.</text>
</comment>
<comment type="cofactor">
    <cofactor evidence="1 8">
        <name>Mg(2+)</name>
        <dbReference type="ChEBI" id="CHEBI:18420"/>
    </cofactor>
</comment>
<evidence type="ECO:0000259" key="9">
    <source>
        <dbReference type="Pfam" id="PF01850"/>
    </source>
</evidence>
<keyword evidence="2 8" id="KW-1277">Toxin-antitoxin system</keyword>
<organism evidence="10 11">
    <name type="scientific">Dyadobacter soli</name>
    <dbReference type="NCBI Taxonomy" id="659014"/>
    <lineage>
        <taxon>Bacteria</taxon>
        <taxon>Pseudomonadati</taxon>
        <taxon>Bacteroidota</taxon>
        <taxon>Cytophagia</taxon>
        <taxon>Cytophagales</taxon>
        <taxon>Spirosomataceae</taxon>
        <taxon>Dyadobacter</taxon>
    </lineage>
</organism>
<proteinExistence type="inferred from homology"/>
<evidence type="ECO:0000313" key="10">
    <source>
        <dbReference type="EMBL" id="SDG14223.1"/>
    </source>
</evidence>
<evidence type="ECO:0000256" key="5">
    <source>
        <dbReference type="ARBA" id="ARBA00022801"/>
    </source>
</evidence>
<dbReference type="PANTHER" id="PTHR33653:SF1">
    <property type="entry name" value="RIBONUCLEASE VAPC2"/>
    <property type="match status" value="1"/>
</dbReference>
<evidence type="ECO:0000256" key="1">
    <source>
        <dbReference type="ARBA" id="ARBA00001946"/>
    </source>
</evidence>
<keyword evidence="3 8" id="KW-0540">Nuclease</keyword>
<dbReference type="InterPro" id="IPR029060">
    <property type="entry name" value="PIN-like_dom_sf"/>
</dbReference>
<keyword evidence="4 8" id="KW-0479">Metal-binding</keyword>
<evidence type="ECO:0000256" key="2">
    <source>
        <dbReference type="ARBA" id="ARBA00022649"/>
    </source>
</evidence>
<dbReference type="SUPFAM" id="SSF88723">
    <property type="entry name" value="PIN domain-like"/>
    <property type="match status" value="1"/>
</dbReference>
<keyword evidence="6 8" id="KW-0460">Magnesium</keyword>